<proteinExistence type="predicted"/>
<dbReference type="AlphaFoldDB" id="D1BJS0"/>
<dbReference type="KEGG" id="ske:Sked_03590"/>
<dbReference type="HOGENOM" id="CLU_3066070_0_0_11"/>
<evidence type="ECO:0000313" key="2">
    <source>
        <dbReference type="EMBL" id="ACZ20326.1"/>
    </source>
</evidence>
<gene>
    <name evidence="2" type="ordered locus">Sked_03590</name>
</gene>
<protein>
    <submittedName>
        <fullName evidence="2">Uncharacterized protein</fullName>
    </submittedName>
</protein>
<dbReference type="Proteomes" id="UP000000322">
    <property type="component" value="Chromosome"/>
</dbReference>
<evidence type="ECO:0000256" key="1">
    <source>
        <dbReference type="SAM" id="MobiDB-lite"/>
    </source>
</evidence>
<feature type="region of interest" description="Disordered" evidence="1">
    <location>
        <begin position="1"/>
        <end position="53"/>
    </location>
</feature>
<name>D1BJS0_SANKS</name>
<sequence length="53" mass="5859">MVEPYRVGAPDGRTPRRRSSENTRHPLLAGHVSSTVSTTARRPQDDRRTASTA</sequence>
<reference evidence="2 3" key="1">
    <citation type="journal article" date="2009" name="Stand. Genomic Sci.">
        <title>Complete genome sequence of Sanguibacter keddieii type strain (ST-74).</title>
        <authorList>
            <person name="Ivanova N."/>
            <person name="Sikorski J."/>
            <person name="Sims D."/>
            <person name="Brettin T."/>
            <person name="Detter J.C."/>
            <person name="Han C."/>
            <person name="Lapidus A."/>
            <person name="Copeland A."/>
            <person name="Glavina Del Rio T."/>
            <person name="Nolan M."/>
            <person name="Chen F."/>
            <person name="Lucas S."/>
            <person name="Tice H."/>
            <person name="Cheng J.F."/>
            <person name="Bruce D."/>
            <person name="Goodwin L."/>
            <person name="Pitluck S."/>
            <person name="Pati A."/>
            <person name="Mavromatis K."/>
            <person name="Chen A."/>
            <person name="Palaniappan K."/>
            <person name="D'haeseleer P."/>
            <person name="Chain P."/>
            <person name="Bristow J."/>
            <person name="Eisen J.A."/>
            <person name="Markowitz V."/>
            <person name="Hugenholtz P."/>
            <person name="Goker M."/>
            <person name="Pukall R."/>
            <person name="Klenk H.P."/>
            <person name="Kyrpides N.C."/>
        </authorList>
    </citation>
    <scope>NUCLEOTIDE SEQUENCE [LARGE SCALE GENOMIC DNA]</scope>
    <source>
        <strain evidence="3">ATCC 51767 / DSM 10542 / NCFB 3025 / ST-74</strain>
    </source>
</reference>
<feature type="compositionally biased region" description="Polar residues" evidence="1">
    <location>
        <begin position="32"/>
        <end position="41"/>
    </location>
</feature>
<keyword evidence="3" id="KW-1185">Reference proteome</keyword>
<organism evidence="2 3">
    <name type="scientific">Sanguibacter keddieii (strain ATCC 51767 / DSM 10542 / NCFB 3025 / ST-74)</name>
    <dbReference type="NCBI Taxonomy" id="446469"/>
    <lineage>
        <taxon>Bacteria</taxon>
        <taxon>Bacillati</taxon>
        <taxon>Actinomycetota</taxon>
        <taxon>Actinomycetes</taxon>
        <taxon>Micrococcales</taxon>
        <taxon>Sanguibacteraceae</taxon>
        <taxon>Sanguibacter</taxon>
    </lineage>
</organism>
<dbReference type="STRING" id="446469.Sked_03590"/>
<dbReference type="EMBL" id="CP001819">
    <property type="protein sequence ID" value="ACZ20326.1"/>
    <property type="molecule type" value="Genomic_DNA"/>
</dbReference>
<evidence type="ECO:0000313" key="3">
    <source>
        <dbReference type="Proteomes" id="UP000000322"/>
    </source>
</evidence>
<accession>D1BJS0</accession>
<feature type="compositionally biased region" description="Basic and acidic residues" evidence="1">
    <location>
        <begin position="42"/>
        <end position="53"/>
    </location>
</feature>